<evidence type="ECO:0000256" key="1">
    <source>
        <dbReference type="SAM" id="Phobius"/>
    </source>
</evidence>
<keyword evidence="4" id="KW-1185">Reference proteome</keyword>
<accession>U5QCT4</accession>
<feature type="domain" description="AsmA" evidence="2">
    <location>
        <begin position="950"/>
        <end position="1113"/>
    </location>
</feature>
<dbReference type="AlphaFoldDB" id="U5QCT4"/>
<evidence type="ECO:0000313" key="4">
    <source>
        <dbReference type="Proteomes" id="UP000017396"/>
    </source>
</evidence>
<gene>
    <name evidence="3" type="ORF">GKIL_0445</name>
</gene>
<keyword evidence="1" id="KW-1133">Transmembrane helix</keyword>
<feature type="transmembrane region" description="Helical" evidence="1">
    <location>
        <begin position="27"/>
        <end position="49"/>
    </location>
</feature>
<reference evidence="3 4" key="1">
    <citation type="journal article" date="2013" name="PLoS ONE">
        <title>Cultivation and Complete Genome Sequencing of Gloeobacter kilaueensis sp. nov., from a Lava Cave in Kilauea Caldera, Hawai'i.</title>
        <authorList>
            <person name="Saw J.H."/>
            <person name="Schatz M."/>
            <person name="Brown M.V."/>
            <person name="Kunkel D.D."/>
            <person name="Foster J.S."/>
            <person name="Shick H."/>
            <person name="Christensen S."/>
            <person name="Hou S."/>
            <person name="Wan X."/>
            <person name="Donachie S.P."/>
        </authorList>
    </citation>
    <scope>NUCLEOTIDE SEQUENCE [LARGE SCALE GENOMIC DNA]</scope>
    <source>
        <strain evidence="4">JS</strain>
    </source>
</reference>
<keyword evidence="1" id="KW-0812">Transmembrane</keyword>
<dbReference type="OrthoDB" id="536281at2"/>
<evidence type="ECO:0000313" key="3">
    <source>
        <dbReference type="EMBL" id="AGY56691.1"/>
    </source>
</evidence>
<name>U5QCT4_GLOK1</name>
<dbReference type="RefSeq" id="WP_023171714.1">
    <property type="nucleotide sequence ID" value="NC_022600.1"/>
</dbReference>
<dbReference type="HOGENOM" id="CLU_270206_0_0_3"/>
<keyword evidence="1" id="KW-0472">Membrane</keyword>
<dbReference type="Pfam" id="PF05170">
    <property type="entry name" value="AsmA"/>
    <property type="match status" value="1"/>
</dbReference>
<dbReference type="eggNOG" id="COG2982">
    <property type="taxonomic scope" value="Bacteria"/>
</dbReference>
<dbReference type="GO" id="GO:0005886">
    <property type="term" value="C:plasma membrane"/>
    <property type="evidence" value="ECO:0007669"/>
    <property type="project" value="TreeGrafter"/>
</dbReference>
<evidence type="ECO:0000259" key="2">
    <source>
        <dbReference type="Pfam" id="PF05170"/>
    </source>
</evidence>
<dbReference type="InterPro" id="IPR052894">
    <property type="entry name" value="AsmA-related"/>
</dbReference>
<dbReference type="PANTHER" id="PTHR30441">
    <property type="entry name" value="DUF748 DOMAIN-CONTAINING PROTEIN"/>
    <property type="match status" value="1"/>
</dbReference>
<organism evidence="3 4">
    <name type="scientific">Gloeobacter kilaueensis (strain ATCC BAA-2537 / CCAP 1431/1 / ULC 316 / JS1)</name>
    <dbReference type="NCBI Taxonomy" id="1183438"/>
    <lineage>
        <taxon>Bacteria</taxon>
        <taxon>Bacillati</taxon>
        <taxon>Cyanobacteriota</taxon>
        <taxon>Cyanophyceae</taxon>
        <taxon>Gloeobacterales</taxon>
        <taxon>Gloeobacteraceae</taxon>
        <taxon>Gloeobacter</taxon>
    </lineage>
</organism>
<dbReference type="Pfam" id="PF05359">
    <property type="entry name" value="DUF748"/>
    <property type="match status" value="1"/>
</dbReference>
<dbReference type="KEGG" id="glj:GKIL_0445"/>
<sequence length="1206" mass="127047">MTEAVPAPDKKSPPPSRFAVPVWMQRTLVGTAVVAATGVAALAVLPLFIDGESFRKPLQQVLTRSTGREVLLGRLELSTFGAIGLRTDELRLGTSDGPADLEARGAFVELALWPLLTRRLQVQAIELEGAELSLKRYRDGRWNFSDFALRPVAGEQPLDLAQVGLRLLDSTVSIDDEAVQPPQRFAVTGLSLNIKKLDRRDLPINLQAKVTNSLRDKPVTAALTLDGNLVLPEDGDWQKLSGKLRILAAKFRPRYLSAYTQQIPSLAGLTGVFDLNFDWQGQLGGQSRLAGTVGTRLLHWDWPAVFATTPWVVRRVNVQTALTIDGDSVRADQLHLTGENLDANLSGNIVRPAGPDPKPQLDVAVRSGFIDPYALRANLPLGLFSADLRNWLVQSKGAGRLRFADLRLRGAIDKLSTEGSLEFQNLKLINPRLRSPIDVLGGKVDFTESALQLVALRVGPAGAETTLNGTVNRTTDGLLSLKATGANADLSAFSNLASGRLGTLGGRANLDLTIDGTLDAPKLQGRAELLGASLQRDGWAQPLKNARGSLVFEPDKLTITGLQADLGDSSLNVEGVLNRYGTDSADPQIAITSDGLALKAAYSLLASDLFEGDFRRAFRSTFSSLAGTAAVDLKLAGSTTTGKLDLRGATIGLADLRTPLENAVGSVVLSERGTTIPQLRVSAAGSPLNLKGFVSRYGDMQLTGDGTLNFPAAVALLTPKGQGNIRASGSAPVSFSLGGSEARSLSATVDLSGLSDFVVGGTLALAPARRLTLSGTLSPSALALDSNSRLELEDIALAISGTIANVGRASQRYNLRLRSDSAVELTTLSRYVTPLGNLGIASGTPSPLEAQLVGSAPEVESTLQLSNVNLPGLLGGIADLSGPVSLSGNRVSTTGLTFRLGESNGRVSGSLSNPQDPALNFDLRLDRLNIDNLLTSALAGENNLKNLHGQGSLRIDAGVLSRLNFTDLSAQARLDRGIWNLSGLTVSLAEGRMSGSLGTNVRNAVPLFNGDIALRGTDVNQLATVFLGFGNQIAGSADLSINFQSQGSTPEAFVEGLSGSGSLLIQNGRLSTADLLGPLFGSTGNLAGSVRGFNTGRFDRFEGAFRIERGTATGDNFSYLTPNVQLRLGGNLQLTGDRSAALKGTGEFVRASAALLGQIRKASGGPEFFSFEVNGPIAQAASLRELRWVEATPATPSLPTGSTSTP</sequence>
<dbReference type="PANTHER" id="PTHR30441:SF8">
    <property type="entry name" value="DUF748 DOMAIN-CONTAINING PROTEIN"/>
    <property type="match status" value="1"/>
</dbReference>
<dbReference type="InterPro" id="IPR007844">
    <property type="entry name" value="AsmA"/>
</dbReference>
<dbReference type="Proteomes" id="UP000017396">
    <property type="component" value="Chromosome"/>
</dbReference>
<dbReference type="GO" id="GO:0090313">
    <property type="term" value="P:regulation of protein targeting to membrane"/>
    <property type="evidence" value="ECO:0007669"/>
    <property type="project" value="TreeGrafter"/>
</dbReference>
<proteinExistence type="predicted"/>
<protein>
    <submittedName>
        <fullName evidence="3">AsmA family protein</fullName>
    </submittedName>
</protein>
<dbReference type="EMBL" id="CP003587">
    <property type="protein sequence ID" value="AGY56691.1"/>
    <property type="molecule type" value="Genomic_DNA"/>
</dbReference>
<dbReference type="STRING" id="1183438.GKIL_0445"/>
<dbReference type="InterPro" id="IPR008023">
    <property type="entry name" value="DUF748"/>
</dbReference>